<dbReference type="Pfam" id="PF21221">
    <property type="entry name" value="B_lactamase-like_C"/>
    <property type="match status" value="1"/>
</dbReference>
<feature type="domain" description="Metallo-beta-lactamase" evidence="1">
    <location>
        <begin position="23"/>
        <end position="234"/>
    </location>
</feature>
<reference evidence="3 5" key="2">
    <citation type="submission" date="2014-01" db="EMBL/GenBank/DDBJ databases">
        <title>Draft genome sequencing of Bacillus alcalophilus CGMCC 1.3604.</title>
        <authorList>
            <person name="Yang J."/>
            <person name="Diao L."/>
            <person name="Yang S."/>
        </authorList>
    </citation>
    <scope>NUCLEOTIDE SEQUENCE [LARGE SCALE GENOMIC DNA]</scope>
    <source>
        <strain evidence="3 5">CGMCC 1.3604</strain>
    </source>
</reference>
<dbReference type="SUPFAM" id="SSF56281">
    <property type="entry name" value="Metallo-hydrolase/oxidoreductase"/>
    <property type="match status" value="1"/>
</dbReference>
<dbReference type="EMBL" id="JALP01000007">
    <property type="protein sequence ID" value="THG92277.1"/>
    <property type="molecule type" value="Genomic_DNA"/>
</dbReference>
<dbReference type="InterPro" id="IPR036388">
    <property type="entry name" value="WH-like_DNA-bd_sf"/>
</dbReference>
<keyword evidence="4" id="KW-1185">Reference proteome</keyword>
<dbReference type="Proteomes" id="UP000297014">
    <property type="component" value="Unassembled WGS sequence"/>
</dbReference>
<dbReference type="InterPro" id="IPR050662">
    <property type="entry name" value="Sec-metab_biosynth-thioest"/>
</dbReference>
<evidence type="ECO:0000313" key="2">
    <source>
        <dbReference type="EMBL" id="KGA95667.1"/>
    </source>
</evidence>
<dbReference type="InterPro" id="IPR036866">
    <property type="entry name" value="RibonucZ/Hydroxyglut_hydro"/>
</dbReference>
<dbReference type="PANTHER" id="PTHR23131:SF4">
    <property type="entry name" value="METALLO-BETA-LACTAMASE SUPERFAMILY POTEIN"/>
    <property type="match status" value="1"/>
</dbReference>
<dbReference type="PANTHER" id="PTHR23131">
    <property type="entry name" value="ENDORIBONUCLEASE LACTB2"/>
    <property type="match status" value="1"/>
</dbReference>
<dbReference type="CDD" id="cd07725">
    <property type="entry name" value="TTHA1429-like_MBL-fold"/>
    <property type="match status" value="1"/>
</dbReference>
<accession>A0A094YQB9</accession>
<comment type="caution">
    <text evidence="2">The sequence shown here is derived from an EMBL/GenBank/DDBJ whole genome shotgun (WGS) entry which is preliminary data.</text>
</comment>
<dbReference type="eggNOG" id="COG0491">
    <property type="taxonomic scope" value="Bacteria"/>
</dbReference>
<reference evidence="2 4" key="1">
    <citation type="journal article" date="2014" name="Genome Announc.">
        <title>Draft Genome Sequence of Bacillus alcalophilus AV1934, a Classic Alkaliphile Isolated from Human Feces in 1934.</title>
        <authorList>
            <person name="Attie O."/>
            <person name="Jayaprakash A."/>
            <person name="Shah H."/>
            <person name="Paulsen I.T."/>
            <person name="Morino M."/>
            <person name="Takahashi Y."/>
            <person name="Narumi I."/>
            <person name="Sachidanandam R."/>
            <person name="Satoh K."/>
            <person name="Ito M."/>
            <person name="Krulwich T.A."/>
        </authorList>
    </citation>
    <scope>NUCLEOTIDE SEQUENCE [LARGE SCALE GENOMIC DNA]</scope>
    <source>
        <strain evidence="2 4">AV1934</strain>
    </source>
</reference>
<dbReference type="AlphaFoldDB" id="A0A094YQB9"/>
<evidence type="ECO:0000313" key="5">
    <source>
        <dbReference type="Proteomes" id="UP000297014"/>
    </source>
</evidence>
<dbReference type="OrthoDB" id="9761531at2"/>
<proteinExistence type="predicted"/>
<dbReference type="InterPro" id="IPR048933">
    <property type="entry name" value="B_lactamase-like_C"/>
</dbReference>
<dbReference type="Gene3D" id="1.10.10.10">
    <property type="entry name" value="Winged helix-like DNA-binding domain superfamily/Winged helix DNA-binding domain"/>
    <property type="match status" value="1"/>
</dbReference>
<dbReference type="SMART" id="SM00849">
    <property type="entry name" value="Lactamase_B"/>
    <property type="match status" value="1"/>
</dbReference>
<protein>
    <submittedName>
        <fullName evidence="2 3">Lactamase</fullName>
    </submittedName>
</protein>
<dbReference type="Pfam" id="PF00753">
    <property type="entry name" value="Lactamase_B"/>
    <property type="match status" value="1"/>
</dbReference>
<dbReference type="EMBL" id="ALPT02000115">
    <property type="protein sequence ID" value="KGA95667.1"/>
    <property type="molecule type" value="Genomic_DNA"/>
</dbReference>
<evidence type="ECO:0000313" key="3">
    <source>
        <dbReference type="EMBL" id="THG92277.1"/>
    </source>
</evidence>
<evidence type="ECO:0000313" key="4">
    <source>
        <dbReference type="Proteomes" id="UP000002754"/>
    </source>
</evidence>
<evidence type="ECO:0000259" key="1">
    <source>
        <dbReference type="SMART" id="SM00849"/>
    </source>
</evidence>
<sequence length="322" mass="37426">MKLEKIEGRGYRVGVPVPFPMKYIYCYLFKDEDHYVLVDVGFHYEEAKKCWQDVFVEIGITPTDIKTIYLTHFHPDHSGLCGWMQELTGAKVFMHHTDKEMMEHVWGEDANQSTVLETMFIDYGVPADLSEAVRFHMDKLAKHVHPLPTVQSIDEHISWNEQEWAVIHTPGHSGGHICFYQKEDKVLVAGDHILDKITPNISVWPRASQRPLHEYLDSLEKIKQYEANYIYTAHGQMVTDLSKRADEIISHHQERLAKIEALSNGKTAYDVAEQLFAHKNLTPHQWRFAIAETLAHLFYLVEEERVTKSTTKPYVFYQSKNV</sequence>
<organism evidence="2 4">
    <name type="scientific">Alkalihalobacillus alcalophilus ATCC 27647 = CGMCC 1.3604</name>
    <dbReference type="NCBI Taxonomy" id="1218173"/>
    <lineage>
        <taxon>Bacteria</taxon>
        <taxon>Bacillati</taxon>
        <taxon>Bacillota</taxon>
        <taxon>Bacilli</taxon>
        <taxon>Bacillales</taxon>
        <taxon>Bacillaceae</taxon>
        <taxon>Alkalihalobacillus</taxon>
    </lineage>
</organism>
<gene>
    <name evidence="3" type="ORF">AJ85_12475</name>
    <name evidence="2" type="ORF">BALCAV_0221015</name>
</gene>
<dbReference type="Proteomes" id="UP000002754">
    <property type="component" value="Unassembled WGS sequence"/>
</dbReference>
<dbReference type="Gene3D" id="3.60.15.10">
    <property type="entry name" value="Ribonuclease Z/Hydroxyacylglutathione hydrolase-like"/>
    <property type="match status" value="1"/>
</dbReference>
<dbReference type="RefSeq" id="WP_003320707.1">
    <property type="nucleotide sequence ID" value="NZ_ALPT02000115.1"/>
</dbReference>
<dbReference type="STRING" id="1218173.BALCAV_0221015"/>
<name>A0A094YQB9_ALKAL</name>
<dbReference type="InterPro" id="IPR001279">
    <property type="entry name" value="Metallo-B-lactamas"/>
</dbReference>